<reference evidence="2 3" key="3">
    <citation type="journal article" date="2015" name="Genome Announc.">
        <title>Draft Genome Sequence of the Archiascomycetous Yeast Saitoella complicata.</title>
        <authorList>
            <person name="Yamauchi K."/>
            <person name="Kondo S."/>
            <person name="Hamamoto M."/>
            <person name="Takahashi Y."/>
            <person name="Ogura Y."/>
            <person name="Hayashi T."/>
            <person name="Nishida H."/>
        </authorList>
    </citation>
    <scope>NUCLEOTIDE SEQUENCE [LARGE SCALE GENOMIC DNA]</scope>
    <source>
        <strain evidence="2 3">NRRL Y-17804</strain>
    </source>
</reference>
<dbReference type="Proteomes" id="UP000033140">
    <property type="component" value="Unassembled WGS sequence"/>
</dbReference>
<evidence type="ECO:0000313" key="2">
    <source>
        <dbReference type="EMBL" id="GAO51598.1"/>
    </source>
</evidence>
<feature type="region of interest" description="Disordered" evidence="1">
    <location>
        <begin position="1"/>
        <end position="27"/>
    </location>
</feature>
<dbReference type="AlphaFoldDB" id="A0A0E9NP69"/>
<comment type="caution">
    <text evidence="2">The sequence shown here is derived from an EMBL/GenBank/DDBJ whole genome shotgun (WGS) entry which is preliminary data.</text>
</comment>
<protein>
    <submittedName>
        <fullName evidence="2">Uncharacterized protein</fullName>
    </submittedName>
</protein>
<feature type="compositionally biased region" description="Basic residues" evidence="1">
    <location>
        <begin position="48"/>
        <end position="65"/>
    </location>
</feature>
<feature type="region of interest" description="Disordered" evidence="1">
    <location>
        <begin position="48"/>
        <end position="72"/>
    </location>
</feature>
<reference evidence="2 3" key="1">
    <citation type="journal article" date="2011" name="J. Gen. Appl. Microbiol.">
        <title>Draft genome sequencing of the enigmatic yeast Saitoella complicata.</title>
        <authorList>
            <person name="Nishida H."/>
            <person name="Hamamoto M."/>
            <person name="Sugiyama J."/>
        </authorList>
    </citation>
    <scope>NUCLEOTIDE SEQUENCE [LARGE SCALE GENOMIC DNA]</scope>
    <source>
        <strain evidence="2 3">NRRL Y-17804</strain>
    </source>
</reference>
<accession>A0A0E9NP69</accession>
<evidence type="ECO:0000313" key="3">
    <source>
        <dbReference type="Proteomes" id="UP000033140"/>
    </source>
</evidence>
<organism evidence="2 3">
    <name type="scientific">Saitoella complicata (strain BCRC 22490 / CBS 7301 / JCM 7358 / NBRC 10748 / NRRL Y-17804)</name>
    <dbReference type="NCBI Taxonomy" id="698492"/>
    <lineage>
        <taxon>Eukaryota</taxon>
        <taxon>Fungi</taxon>
        <taxon>Dikarya</taxon>
        <taxon>Ascomycota</taxon>
        <taxon>Taphrinomycotina</taxon>
        <taxon>Taphrinomycotina incertae sedis</taxon>
        <taxon>Saitoella</taxon>
    </lineage>
</organism>
<evidence type="ECO:0000256" key="1">
    <source>
        <dbReference type="SAM" id="MobiDB-lite"/>
    </source>
</evidence>
<gene>
    <name evidence="2" type="ORF">G7K_5696-t4</name>
</gene>
<dbReference type="EMBL" id="BACD03000049">
    <property type="protein sequence ID" value="GAO51598.1"/>
    <property type="molecule type" value="Genomic_DNA"/>
</dbReference>
<feature type="compositionally biased region" description="Low complexity" evidence="1">
    <location>
        <begin position="14"/>
        <end position="25"/>
    </location>
</feature>
<reference evidence="2 3" key="2">
    <citation type="journal article" date="2014" name="J. Gen. Appl. Microbiol.">
        <title>The early diverging ascomycetous budding yeast Saitoella complicata has three histone deacetylases belonging to the Clr6, Hos2, and Rpd3 lineages.</title>
        <authorList>
            <person name="Nishida H."/>
            <person name="Matsumoto T."/>
            <person name="Kondo S."/>
            <person name="Hamamoto M."/>
            <person name="Yoshikawa H."/>
        </authorList>
    </citation>
    <scope>NUCLEOTIDE SEQUENCE [LARGE SCALE GENOMIC DNA]</scope>
    <source>
        <strain evidence="2 3">NRRL Y-17804</strain>
    </source>
</reference>
<dbReference type="STRING" id="698492.A0A0E9NP69"/>
<name>A0A0E9NP69_SAICN</name>
<sequence>MMNLDGARARNRASTPTPSYTSSSTKQSIAIMSANLDRSLDEILATKPKRGGIRKAKGAQMRRKNNAGPAAQAAVAKAQQQQQRQQPQVAAKDVLSEESRIMLSNLPLDVPEPQIKTMDGYGYGLDGIVLCDHAFDKHRQVRHTSGNIQSRAILTMVSWDICTLGRPSVFYLACGDLLGCMGTGQVVAAAPSFLNLYWFDGSCAYKRDGFSSMYAQRSIKASCLC</sequence>
<keyword evidence="3" id="KW-1185">Reference proteome</keyword>
<proteinExistence type="predicted"/>